<keyword evidence="2" id="KW-1185">Reference proteome</keyword>
<comment type="caution">
    <text evidence="1">The sequence shown here is derived from an EMBL/GenBank/DDBJ whole genome shotgun (WGS) entry which is preliminary data.</text>
</comment>
<gene>
    <name evidence="1" type="ORF">HAX54_000587</name>
</gene>
<protein>
    <submittedName>
        <fullName evidence="1">Uncharacterized protein</fullName>
    </submittedName>
</protein>
<organism evidence="1 2">
    <name type="scientific">Datura stramonium</name>
    <name type="common">Jimsonweed</name>
    <name type="synonym">Common thornapple</name>
    <dbReference type="NCBI Taxonomy" id="4076"/>
    <lineage>
        <taxon>Eukaryota</taxon>
        <taxon>Viridiplantae</taxon>
        <taxon>Streptophyta</taxon>
        <taxon>Embryophyta</taxon>
        <taxon>Tracheophyta</taxon>
        <taxon>Spermatophyta</taxon>
        <taxon>Magnoliopsida</taxon>
        <taxon>eudicotyledons</taxon>
        <taxon>Gunneridae</taxon>
        <taxon>Pentapetalae</taxon>
        <taxon>asterids</taxon>
        <taxon>lamiids</taxon>
        <taxon>Solanales</taxon>
        <taxon>Solanaceae</taxon>
        <taxon>Solanoideae</taxon>
        <taxon>Datureae</taxon>
        <taxon>Datura</taxon>
    </lineage>
</organism>
<evidence type="ECO:0000313" key="2">
    <source>
        <dbReference type="Proteomes" id="UP000823775"/>
    </source>
</evidence>
<proteinExistence type="predicted"/>
<reference evidence="1 2" key="1">
    <citation type="journal article" date="2021" name="BMC Genomics">
        <title>Datura genome reveals duplications of psychoactive alkaloid biosynthetic genes and high mutation rate following tissue culture.</title>
        <authorList>
            <person name="Rajewski A."/>
            <person name="Carter-House D."/>
            <person name="Stajich J."/>
            <person name="Litt A."/>
        </authorList>
    </citation>
    <scope>NUCLEOTIDE SEQUENCE [LARGE SCALE GENOMIC DNA]</scope>
    <source>
        <strain evidence="1">AR-01</strain>
    </source>
</reference>
<sequence length="102" mass="11523">MKPRSLERNGAFSGDNNNVRGLLQWKTLEQLLKNLFFGGGIHLYCKKKIKKEEKRMRASKMKRGGGCVLQLAALVHRSNPDFEKKKKKCVAAVGFACCAYAY</sequence>
<dbReference type="EMBL" id="JACEIK010001018">
    <property type="protein sequence ID" value="MCD7465114.1"/>
    <property type="molecule type" value="Genomic_DNA"/>
</dbReference>
<name>A0ABS8T377_DATST</name>
<dbReference type="Proteomes" id="UP000823775">
    <property type="component" value="Unassembled WGS sequence"/>
</dbReference>
<evidence type="ECO:0000313" key="1">
    <source>
        <dbReference type="EMBL" id="MCD7465114.1"/>
    </source>
</evidence>
<accession>A0ABS8T377</accession>